<dbReference type="InterPro" id="IPR050328">
    <property type="entry name" value="Dev_Immune_Receptor"/>
</dbReference>
<feature type="signal peptide" evidence="4">
    <location>
        <begin position="1"/>
        <end position="17"/>
    </location>
</feature>
<dbReference type="SMART" id="SM00369">
    <property type="entry name" value="LRR_TYP"/>
    <property type="match status" value="3"/>
</dbReference>
<feature type="chain" id="PRO_5039933712" description="Leucine rich repeat protein" evidence="4">
    <location>
        <begin position="18"/>
        <end position="271"/>
    </location>
</feature>
<dbReference type="GO" id="GO:0005615">
    <property type="term" value="C:extracellular space"/>
    <property type="evidence" value="ECO:0007669"/>
    <property type="project" value="TreeGrafter"/>
</dbReference>
<dbReference type="Gene3D" id="3.80.10.10">
    <property type="entry name" value="Ribonuclease Inhibitor"/>
    <property type="match status" value="1"/>
</dbReference>
<name>A0A9J6BB84_POLVA</name>
<organism evidence="5 6">
    <name type="scientific">Polypedilum vanderplanki</name>
    <name type="common">Sleeping chironomid midge</name>
    <dbReference type="NCBI Taxonomy" id="319348"/>
    <lineage>
        <taxon>Eukaryota</taxon>
        <taxon>Metazoa</taxon>
        <taxon>Ecdysozoa</taxon>
        <taxon>Arthropoda</taxon>
        <taxon>Hexapoda</taxon>
        <taxon>Insecta</taxon>
        <taxon>Pterygota</taxon>
        <taxon>Neoptera</taxon>
        <taxon>Endopterygota</taxon>
        <taxon>Diptera</taxon>
        <taxon>Nematocera</taxon>
        <taxon>Chironomoidea</taxon>
        <taxon>Chironomidae</taxon>
        <taxon>Chironominae</taxon>
        <taxon>Polypedilum</taxon>
        <taxon>Polypedilum</taxon>
    </lineage>
</organism>
<dbReference type="InterPro" id="IPR003591">
    <property type="entry name" value="Leu-rich_rpt_typical-subtyp"/>
</dbReference>
<evidence type="ECO:0000256" key="3">
    <source>
        <dbReference type="ARBA" id="ARBA00022737"/>
    </source>
</evidence>
<dbReference type="PANTHER" id="PTHR24373">
    <property type="entry name" value="SLIT RELATED LEUCINE-RICH REPEAT NEURONAL PROTEIN"/>
    <property type="match status" value="1"/>
</dbReference>
<dbReference type="SUPFAM" id="SSF52058">
    <property type="entry name" value="L domain-like"/>
    <property type="match status" value="1"/>
</dbReference>
<accession>A0A9J6BB84</accession>
<keyword evidence="3" id="KW-0677">Repeat</keyword>
<keyword evidence="2 4" id="KW-0732">Signal</keyword>
<comment type="caution">
    <text evidence="5">The sequence shown here is derived from an EMBL/GenBank/DDBJ whole genome shotgun (WGS) entry which is preliminary data.</text>
</comment>
<evidence type="ECO:0000256" key="1">
    <source>
        <dbReference type="ARBA" id="ARBA00022614"/>
    </source>
</evidence>
<evidence type="ECO:0000256" key="4">
    <source>
        <dbReference type="SAM" id="SignalP"/>
    </source>
</evidence>
<dbReference type="InterPro" id="IPR001611">
    <property type="entry name" value="Leu-rich_rpt"/>
</dbReference>
<keyword evidence="6" id="KW-1185">Reference proteome</keyword>
<dbReference type="PANTHER" id="PTHR24373:SF370">
    <property type="entry name" value="FISH-LIPS, ISOFORM E"/>
    <property type="match status" value="1"/>
</dbReference>
<dbReference type="AlphaFoldDB" id="A0A9J6BB84"/>
<evidence type="ECO:0000313" key="6">
    <source>
        <dbReference type="Proteomes" id="UP001107558"/>
    </source>
</evidence>
<dbReference type="OrthoDB" id="7786575at2759"/>
<dbReference type="EMBL" id="JADBJN010000004">
    <property type="protein sequence ID" value="KAG5666943.1"/>
    <property type="molecule type" value="Genomic_DNA"/>
</dbReference>
<evidence type="ECO:0008006" key="7">
    <source>
        <dbReference type="Google" id="ProtNLM"/>
    </source>
</evidence>
<keyword evidence="1" id="KW-0433">Leucine-rich repeat</keyword>
<dbReference type="Pfam" id="PF13855">
    <property type="entry name" value="LRR_8"/>
    <property type="match status" value="1"/>
</dbReference>
<sequence>MHLQLLIIISFFNLVISNQVVDIKEASIQCNRDVTEKILCEILGNFELNAVIEIVEVQARNKKILKVEEVKDATEVEITIEKLKNFPFGIGSQFHQVEALWIVRSKLCNVEQQNFVHMQQLIALNLYNNKIQHLSSDVFKNLPNLEFLDLDNNQISELHEDLLINQHNLLVFRASKNKIEIIPKNLFRENSKIEQIYLNNNKIREVFVDFRQFLKLIVIDLDENFGNCNFNVGFYDDDDEGQKSNEILMAQAQWNVEQKCRAVNNDEVVMQ</sequence>
<proteinExistence type="predicted"/>
<evidence type="ECO:0000256" key="2">
    <source>
        <dbReference type="ARBA" id="ARBA00022729"/>
    </source>
</evidence>
<dbReference type="InterPro" id="IPR032675">
    <property type="entry name" value="LRR_dom_sf"/>
</dbReference>
<dbReference type="GO" id="GO:0031012">
    <property type="term" value="C:extracellular matrix"/>
    <property type="evidence" value="ECO:0007669"/>
    <property type="project" value="TreeGrafter"/>
</dbReference>
<dbReference type="PROSITE" id="PS51450">
    <property type="entry name" value="LRR"/>
    <property type="match status" value="1"/>
</dbReference>
<evidence type="ECO:0000313" key="5">
    <source>
        <dbReference type="EMBL" id="KAG5666943.1"/>
    </source>
</evidence>
<dbReference type="Proteomes" id="UP001107558">
    <property type="component" value="Chromosome 4"/>
</dbReference>
<gene>
    <name evidence="5" type="ORF">PVAND_014948</name>
</gene>
<reference evidence="5" key="1">
    <citation type="submission" date="2021-03" db="EMBL/GenBank/DDBJ databases">
        <title>Chromosome level genome of the anhydrobiotic midge Polypedilum vanderplanki.</title>
        <authorList>
            <person name="Yoshida Y."/>
            <person name="Kikawada T."/>
            <person name="Gusev O."/>
        </authorList>
    </citation>
    <scope>NUCLEOTIDE SEQUENCE</scope>
    <source>
        <strain evidence="5">NIAS01</strain>
        <tissue evidence="5">Whole body or cell culture</tissue>
    </source>
</reference>
<protein>
    <recommendedName>
        <fullName evidence="7">Leucine rich repeat protein</fullName>
    </recommendedName>
</protein>